<reference evidence="1 2" key="1">
    <citation type="submission" date="2017-01" db="EMBL/GenBank/DDBJ databases">
        <authorList>
            <person name="Erauso G."/>
        </authorList>
    </citation>
    <scope>NUCLEOTIDE SEQUENCE [LARGE SCALE GENOMIC DNA]</scope>
    <source>
        <strain evidence="1">MESINF1</strain>
    </source>
</reference>
<accession>A0A7Z7LEN9</accession>
<gene>
    <name evidence="1" type="ORF">MESINF_0863</name>
</gene>
<dbReference type="Proteomes" id="UP000250796">
    <property type="component" value="Chromosome MESINF"/>
</dbReference>
<evidence type="ECO:0000313" key="1">
    <source>
        <dbReference type="EMBL" id="SSC12312.1"/>
    </source>
</evidence>
<keyword evidence="2" id="KW-1185">Reference proteome</keyword>
<proteinExistence type="predicted"/>
<protein>
    <submittedName>
        <fullName evidence="1">Uncharacterized protein</fullName>
    </submittedName>
</protein>
<name>A0A7Z7LEN9_9BACT</name>
<dbReference type="EMBL" id="LS974202">
    <property type="protein sequence ID" value="SSC12312.1"/>
    <property type="molecule type" value="Genomic_DNA"/>
</dbReference>
<dbReference type="AlphaFoldDB" id="A0A7Z7LEN9"/>
<sequence>MTVEETQITARFFIDLLFVSEDESCYLSEKPLSVRLL</sequence>
<organism evidence="1 2">
    <name type="scientific">Mesotoga infera</name>
    <dbReference type="NCBI Taxonomy" id="1236046"/>
    <lineage>
        <taxon>Bacteria</taxon>
        <taxon>Thermotogati</taxon>
        <taxon>Thermotogota</taxon>
        <taxon>Thermotogae</taxon>
        <taxon>Kosmotogales</taxon>
        <taxon>Kosmotogaceae</taxon>
        <taxon>Mesotoga</taxon>
    </lineage>
</organism>
<dbReference type="KEGG" id="minf:MESINF_0863"/>
<evidence type="ECO:0000313" key="2">
    <source>
        <dbReference type="Proteomes" id="UP000250796"/>
    </source>
</evidence>